<dbReference type="GO" id="GO:0008168">
    <property type="term" value="F:methyltransferase activity"/>
    <property type="evidence" value="ECO:0007669"/>
    <property type="project" value="UniProtKB-KW"/>
</dbReference>
<dbReference type="Gene3D" id="3.40.50.150">
    <property type="entry name" value="Vaccinia Virus protein VP39"/>
    <property type="match status" value="1"/>
</dbReference>
<name>A0A3N4LBL2_9PEZI</name>
<dbReference type="InterPro" id="IPR051052">
    <property type="entry name" value="Diverse_substrate_MTase"/>
</dbReference>
<dbReference type="GO" id="GO:0032259">
    <property type="term" value="P:methylation"/>
    <property type="evidence" value="ECO:0007669"/>
    <property type="project" value="UniProtKB-KW"/>
</dbReference>
<proteinExistence type="predicted"/>
<dbReference type="PANTHER" id="PTHR44942:SF4">
    <property type="entry name" value="METHYLTRANSFERASE TYPE 11 DOMAIN-CONTAINING PROTEIN"/>
    <property type="match status" value="1"/>
</dbReference>
<gene>
    <name evidence="4" type="ORF">L211DRAFT_795604</name>
</gene>
<evidence type="ECO:0000313" key="4">
    <source>
        <dbReference type="EMBL" id="RPB18842.1"/>
    </source>
</evidence>
<dbReference type="SUPFAM" id="SSF53335">
    <property type="entry name" value="S-adenosyl-L-methionine-dependent methyltransferases"/>
    <property type="match status" value="1"/>
</dbReference>
<dbReference type="AlphaFoldDB" id="A0A3N4LBL2"/>
<reference evidence="4 5" key="1">
    <citation type="journal article" date="2018" name="Nat. Ecol. Evol.">
        <title>Pezizomycetes genomes reveal the molecular basis of ectomycorrhizal truffle lifestyle.</title>
        <authorList>
            <person name="Murat C."/>
            <person name="Payen T."/>
            <person name="Noel B."/>
            <person name="Kuo A."/>
            <person name="Morin E."/>
            <person name="Chen J."/>
            <person name="Kohler A."/>
            <person name="Krizsan K."/>
            <person name="Balestrini R."/>
            <person name="Da Silva C."/>
            <person name="Montanini B."/>
            <person name="Hainaut M."/>
            <person name="Levati E."/>
            <person name="Barry K.W."/>
            <person name="Belfiori B."/>
            <person name="Cichocki N."/>
            <person name="Clum A."/>
            <person name="Dockter R.B."/>
            <person name="Fauchery L."/>
            <person name="Guy J."/>
            <person name="Iotti M."/>
            <person name="Le Tacon F."/>
            <person name="Lindquist E.A."/>
            <person name="Lipzen A."/>
            <person name="Malagnac F."/>
            <person name="Mello A."/>
            <person name="Molinier V."/>
            <person name="Miyauchi S."/>
            <person name="Poulain J."/>
            <person name="Riccioni C."/>
            <person name="Rubini A."/>
            <person name="Sitrit Y."/>
            <person name="Splivallo R."/>
            <person name="Traeger S."/>
            <person name="Wang M."/>
            <person name="Zifcakova L."/>
            <person name="Wipf D."/>
            <person name="Zambonelli A."/>
            <person name="Paolocci F."/>
            <person name="Nowrousian M."/>
            <person name="Ottonello S."/>
            <person name="Baldrian P."/>
            <person name="Spatafora J.W."/>
            <person name="Henrissat B."/>
            <person name="Nagy L.G."/>
            <person name="Aury J.M."/>
            <person name="Wincker P."/>
            <person name="Grigoriev I.V."/>
            <person name="Bonfante P."/>
            <person name="Martin F.M."/>
        </authorList>
    </citation>
    <scope>NUCLEOTIDE SEQUENCE [LARGE SCALE GENOMIC DNA]</scope>
    <source>
        <strain evidence="4 5">ATCC MYA-4762</strain>
    </source>
</reference>
<evidence type="ECO:0000256" key="1">
    <source>
        <dbReference type="ARBA" id="ARBA00022603"/>
    </source>
</evidence>
<sequence length="294" mass="33586">MSESTPASLPSVAIAGFASSVSYDAHRPTYQPAAVNFLLTSLGLTGRNKAKVMDIGAGTGKFTEILARREECYDIVAVEPHDDMRRVLRGKELPRTKVLRGDVQSVWSTGEWRAMGEDWSAESIVIAQAFHWFSTPETLRCVYEALVPNGTLGLIWNVEDYNQSPEYPCTTPWESQLRNVLLTFNDGYPRYRDNVWRRVFDGVEARKMFSTSSSGEKTIEEKIFPVTVYLSKEDLWKRIGTLSYVRGLDKKEGLIEKFRKTFDEILNKDKSVIKNNKGEIEMHHIVHVAWTRKR</sequence>
<dbReference type="InParanoid" id="A0A3N4LBL2"/>
<organism evidence="4 5">
    <name type="scientific">Terfezia boudieri ATCC MYA-4762</name>
    <dbReference type="NCBI Taxonomy" id="1051890"/>
    <lineage>
        <taxon>Eukaryota</taxon>
        <taxon>Fungi</taxon>
        <taxon>Dikarya</taxon>
        <taxon>Ascomycota</taxon>
        <taxon>Pezizomycotina</taxon>
        <taxon>Pezizomycetes</taxon>
        <taxon>Pezizales</taxon>
        <taxon>Pezizaceae</taxon>
        <taxon>Terfezia</taxon>
    </lineage>
</organism>
<dbReference type="Pfam" id="PF13649">
    <property type="entry name" value="Methyltransf_25"/>
    <property type="match status" value="1"/>
</dbReference>
<dbReference type="EMBL" id="ML121608">
    <property type="protein sequence ID" value="RPB18842.1"/>
    <property type="molecule type" value="Genomic_DNA"/>
</dbReference>
<evidence type="ECO:0000259" key="3">
    <source>
        <dbReference type="Pfam" id="PF13649"/>
    </source>
</evidence>
<dbReference type="STRING" id="1051890.A0A3N4LBL2"/>
<dbReference type="InterPro" id="IPR041698">
    <property type="entry name" value="Methyltransf_25"/>
</dbReference>
<protein>
    <submittedName>
        <fullName evidence="4">Methyltransferase</fullName>
    </submittedName>
</protein>
<dbReference type="Proteomes" id="UP000267821">
    <property type="component" value="Unassembled WGS sequence"/>
</dbReference>
<keyword evidence="1 4" id="KW-0489">Methyltransferase</keyword>
<keyword evidence="2 4" id="KW-0808">Transferase</keyword>
<dbReference type="PANTHER" id="PTHR44942">
    <property type="entry name" value="METHYLTRANSF_11 DOMAIN-CONTAINING PROTEIN"/>
    <property type="match status" value="1"/>
</dbReference>
<evidence type="ECO:0000256" key="2">
    <source>
        <dbReference type="ARBA" id="ARBA00022679"/>
    </source>
</evidence>
<dbReference type="CDD" id="cd02440">
    <property type="entry name" value="AdoMet_MTases"/>
    <property type="match status" value="1"/>
</dbReference>
<dbReference type="InterPro" id="IPR029063">
    <property type="entry name" value="SAM-dependent_MTases_sf"/>
</dbReference>
<dbReference type="OrthoDB" id="10027013at2759"/>
<accession>A0A3N4LBL2</accession>
<feature type="domain" description="Methyltransferase" evidence="3">
    <location>
        <begin position="52"/>
        <end position="150"/>
    </location>
</feature>
<evidence type="ECO:0000313" key="5">
    <source>
        <dbReference type="Proteomes" id="UP000267821"/>
    </source>
</evidence>
<keyword evidence="5" id="KW-1185">Reference proteome</keyword>